<reference evidence="2" key="1">
    <citation type="journal article" date="2019" name="Int. J. Syst. Evol. Microbiol.">
        <title>The Global Catalogue of Microorganisms (GCM) 10K type strain sequencing project: providing services to taxonomists for standard genome sequencing and annotation.</title>
        <authorList>
            <consortium name="The Broad Institute Genomics Platform"/>
            <consortium name="The Broad Institute Genome Sequencing Center for Infectious Disease"/>
            <person name="Wu L."/>
            <person name="Ma J."/>
        </authorList>
    </citation>
    <scope>NUCLEOTIDE SEQUENCE [LARGE SCALE GENOMIC DNA]</scope>
    <source>
        <strain evidence="2">CCUG 61484</strain>
    </source>
</reference>
<sequence>MRRFICTNKVNEGVIIYYSNRYGLYLGELSNAILNTHIAYCTAVK</sequence>
<dbReference type="EMBL" id="JBHTHZ010000013">
    <property type="protein sequence ID" value="MFD0794921.1"/>
    <property type="molecule type" value="Genomic_DNA"/>
</dbReference>
<evidence type="ECO:0000313" key="1">
    <source>
        <dbReference type="EMBL" id="MFD0794921.1"/>
    </source>
</evidence>
<keyword evidence="2" id="KW-1185">Reference proteome</keyword>
<dbReference type="Proteomes" id="UP001597010">
    <property type="component" value="Unassembled WGS sequence"/>
</dbReference>
<evidence type="ECO:0000313" key="2">
    <source>
        <dbReference type="Proteomes" id="UP001597010"/>
    </source>
</evidence>
<name>A0ABW3AV19_9SPHI</name>
<comment type="caution">
    <text evidence="1">The sequence shown here is derived from an EMBL/GenBank/DDBJ whole genome shotgun (WGS) entry which is preliminary data.</text>
</comment>
<proteinExistence type="predicted"/>
<accession>A0ABW3AV19</accession>
<dbReference type="RefSeq" id="WP_377116796.1">
    <property type="nucleotide sequence ID" value="NZ_JBHTHZ010000013.1"/>
</dbReference>
<gene>
    <name evidence="1" type="ORF">ACFQZX_14940</name>
</gene>
<protein>
    <submittedName>
        <fullName evidence="1">Uncharacterized protein</fullName>
    </submittedName>
</protein>
<organism evidence="1 2">
    <name type="scientific">Mucilaginibacter litoreus</name>
    <dbReference type="NCBI Taxonomy" id="1048221"/>
    <lineage>
        <taxon>Bacteria</taxon>
        <taxon>Pseudomonadati</taxon>
        <taxon>Bacteroidota</taxon>
        <taxon>Sphingobacteriia</taxon>
        <taxon>Sphingobacteriales</taxon>
        <taxon>Sphingobacteriaceae</taxon>
        <taxon>Mucilaginibacter</taxon>
    </lineage>
</organism>